<keyword evidence="2" id="KW-0067">ATP-binding</keyword>
<accession>A0AAV1AMV3</accession>
<dbReference type="InterPro" id="IPR015342">
    <property type="entry name" value="PEX1-N_C-lobe"/>
</dbReference>
<reference evidence="4 5" key="1">
    <citation type="submission" date="2023-01" db="EMBL/GenBank/DDBJ databases">
        <authorList>
            <person name="Kreplak J."/>
        </authorList>
    </citation>
    <scope>NUCLEOTIDE SEQUENCE [LARGE SCALE GENOMIC DNA]</scope>
</reference>
<proteinExistence type="predicted"/>
<name>A0AAV1AMV3_VICFA</name>
<dbReference type="GO" id="GO:0007031">
    <property type="term" value="P:peroxisome organization"/>
    <property type="evidence" value="ECO:0007669"/>
    <property type="project" value="InterPro"/>
</dbReference>
<dbReference type="GO" id="GO:0005524">
    <property type="term" value="F:ATP binding"/>
    <property type="evidence" value="ECO:0007669"/>
    <property type="project" value="UniProtKB-KW"/>
</dbReference>
<dbReference type="Gene3D" id="3.10.330.10">
    <property type="match status" value="1"/>
</dbReference>
<sequence>MLGDDIGGVTMLLSLTTATPGHYASGFKILNQLISEMNQLAFLSLKKNLMIGHSLSLPVLPFAEPTLILNQVRIVHEGMKLPLRLNGHTVITFHVASVFPKNAYNSWQEQKLMLLRKHAKEIPIHREIHM</sequence>
<dbReference type="GO" id="GO:0005777">
    <property type="term" value="C:peroxisome"/>
    <property type="evidence" value="ECO:0007669"/>
    <property type="project" value="InterPro"/>
</dbReference>
<evidence type="ECO:0000313" key="5">
    <source>
        <dbReference type="Proteomes" id="UP001157006"/>
    </source>
</evidence>
<dbReference type="Pfam" id="PF09262">
    <property type="entry name" value="PEX-1N"/>
    <property type="match status" value="1"/>
</dbReference>
<dbReference type="EMBL" id="OX451739">
    <property type="protein sequence ID" value="CAI8609827.1"/>
    <property type="molecule type" value="Genomic_DNA"/>
</dbReference>
<gene>
    <name evidence="4" type="ORF">VFH_IV152160</name>
</gene>
<keyword evidence="5" id="KW-1185">Reference proteome</keyword>
<dbReference type="SUPFAM" id="SSF54585">
    <property type="entry name" value="Cdc48 domain 2-like"/>
    <property type="match status" value="1"/>
</dbReference>
<evidence type="ECO:0000313" key="4">
    <source>
        <dbReference type="EMBL" id="CAI8609827.1"/>
    </source>
</evidence>
<dbReference type="Proteomes" id="UP001157006">
    <property type="component" value="Chromosome 4"/>
</dbReference>
<dbReference type="AlphaFoldDB" id="A0AAV1AMV3"/>
<keyword evidence="1" id="KW-0547">Nucleotide-binding</keyword>
<evidence type="ECO:0000256" key="1">
    <source>
        <dbReference type="ARBA" id="ARBA00022741"/>
    </source>
</evidence>
<feature type="domain" description="Peroxisomal ATPase PEX1 N-terminal C-lobe" evidence="3">
    <location>
        <begin position="68"/>
        <end position="102"/>
    </location>
</feature>
<evidence type="ECO:0000259" key="3">
    <source>
        <dbReference type="Pfam" id="PF09262"/>
    </source>
</evidence>
<protein>
    <recommendedName>
        <fullName evidence="3">Peroxisomal ATPase PEX1 N-terminal C-lobe domain-containing protein</fullName>
    </recommendedName>
</protein>
<evidence type="ECO:0000256" key="2">
    <source>
        <dbReference type="ARBA" id="ARBA00022840"/>
    </source>
</evidence>
<dbReference type="InterPro" id="IPR029067">
    <property type="entry name" value="CDC48_domain_2-like_sf"/>
</dbReference>
<organism evidence="4 5">
    <name type="scientific">Vicia faba</name>
    <name type="common">Broad bean</name>
    <name type="synonym">Faba vulgaris</name>
    <dbReference type="NCBI Taxonomy" id="3906"/>
    <lineage>
        <taxon>Eukaryota</taxon>
        <taxon>Viridiplantae</taxon>
        <taxon>Streptophyta</taxon>
        <taxon>Embryophyta</taxon>
        <taxon>Tracheophyta</taxon>
        <taxon>Spermatophyta</taxon>
        <taxon>Magnoliopsida</taxon>
        <taxon>eudicotyledons</taxon>
        <taxon>Gunneridae</taxon>
        <taxon>Pentapetalae</taxon>
        <taxon>rosids</taxon>
        <taxon>fabids</taxon>
        <taxon>Fabales</taxon>
        <taxon>Fabaceae</taxon>
        <taxon>Papilionoideae</taxon>
        <taxon>50 kb inversion clade</taxon>
        <taxon>NPAAA clade</taxon>
        <taxon>Hologalegina</taxon>
        <taxon>IRL clade</taxon>
        <taxon>Fabeae</taxon>
        <taxon>Vicia</taxon>
    </lineage>
</organism>